<dbReference type="STRING" id="525904.Tter_1070"/>
<evidence type="ECO:0000256" key="1">
    <source>
        <dbReference type="SAM" id="MobiDB-lite"/>
    </source>
</evidence>
<dbReference type="OrthoDB" id="5242538at2"/>
<dbReference type="eggNOG" id="ENOG5032X07">
    <property type="taxonomic scope" value="Bacteria"/>
</dbReference>
<dbReference type="HOGENOM" id="CLU_104538_0_0_0"/>
<gene>
    <name evidence="2" type="ordered locus">Tter_1070</name>
</gene>
<proteinExistence type="predicted"/>
<name>D1CB21_THET1</name>
<organism evidence="2 3">
    <name type="scientific">Thermobaculum terrenum (strain ATCC BAA-798 / CCMEE 7001 / YNP1)</name>
    <dbReference type="NCBI Taxonomy" id="525904"/>
    <lineage>
        <taxon>Bacteria</taxon>
        <taxon>Bacillati</taxon>
        <taxon>Chloroflexota</taxon>
        <taxon>Chloroflexia</taxon>
        <taxon>Candidatus Thermobaculales</taxon>
        <taxon>Candidatus Thermobaculaceae</taxon>
        <taxon>Thermobaculum</taxon>
    </lineage>
</organism>
<dbReference type="RefSeq" id="WP_012875021.1">
    <property type="nucleotide sequence ID" value="NC_013525.1"/>
</dbReference>
<dbReference type="EMBL" id="CP001825">
    <property type="protein sequence ID" value="ACZ41986.1"/>
    <property type="molecule type" value="Genomic_DNA"/>
</dbReference>
<evidence type="ECO:0000313" key="3">
    <source>
        <dbReference type="Proteomes" id="UP000000323"/>
    </source>
</evidence>
<dbReference type="KEGG" id="ttr:Tter_1070"/>
<reference evidence="3" key="1">
    <citation type="journal article" date="2010" name="Stand. Genomic Sci.">
        <title>Complete genome sequence of 'Thermobaculum terrenum' type strain (YNP1).</title>
        <authorList>
            <person name="Kiss H."/>
            <person name="Cleland D."/>
            <person name="Lapidus A."/>
            <person name="Lucas S."/>
            <person name="Glavina Del Rio T."/>
            <person name="Nolan M."/>
            <person name="Tice H."/>
            <person name="Han C."/>
            <person name="Goodwin L."/>
            <person name="Pitluck S."/>
            <person name="Liolios K."/>
            <person name="Ivanova N."/>
            <person name="Mavromatis K."/>
            <person name="Ovchinnikova G."/>
            <person name="Pati A."/>
            <person name="Chen A."/>
            <person name="Palaniappan K."/>
            <person name="Land M."/>
            <person name="Hauser L."/>
            <person name="Chang Y."/>
            <person name="Jeffries C."/>
            <person name="Lu M."/>
            <person name="Brettin T."/>
            <person name="Detter J."/>
            <person name="Goker M."/>
            <person name="Tindall B."/>
            <person name="Beck B."/>
            <person name="McDermott T."/>
            <person name="Woyke T."/>
            <person name="Bristow J."/>
            <person name="Eisen J."/>
            <person name="Markowitz V."/>
            <person name="Hugenholtz P."/>
            <person name="Kyrpides N."/>
            <person name="Klenk H."/>
            <person name="Cheng J."/>
        </authorList>
    </citation>
    <scope>NUCLEOTIDE SEQUENCE [LARGE SCALE GENOMIC DNA]</scope>
    <source>
        <strain evidence="3">ATCC BAA-798 / YNP1</strain>
    </source>
</reference>
<protein>
    <submittedName>
        <fullName evidence="2">Zinc finger SWIM domain-containing protein</fullName>
    </submittedName>
</protein>
<keyword evidence="3" id="KW-1185">Reference proteome</keyword>
<evidence type="ECO:0000313" key="2">
    <source>
        <dbReference type="EMBL" id="ACZ41986.1"/>
    </source>
</evidence>
<dbReference type="AlphaFoldDB" id="D1CB21"/>
<dbReference type="Proteomes" id="UP000000323">
    <property type="component" value="Chromosome 1"/>
</dbReference>
<feature type="region of interest" description="Disordered" evidence="1">
    <location>
        <begin position="107"/>
        <end position="135"/>
    </location>
</feature>
<feature type="compositionally biased region" description="Basic and acidic residues" evidence="1">
    <location>
        <begin position="113"/>
        <end position="128"/>
    </location>
</feature>
<sequence>MKKEFIIERQGKSFVLYAGLLEEAHAQGLKRIETELLQIPTPENGHVAICKATVQTEKGTFTGLGDASPENVSKLMSLHLIRMAETRAKARALRDAVNVGVAALEELAEDEPESTRTSEADSLERDNTAEFAPSTEARAISARSITEKQLNAIYAIAQNSLNMSREEVDEKCQSIYGHSPQELTRWEASRFIDMLKADRVA</sequence>
<accession>D1CB21</accession>